<keyword evidence="1" id="KW-0472">Membrane</keyword>
<reference evidence="3 4" key="1">
    <citation type="submission" date="2019-08" db="EMBL/GenBank/DDBJ databases">
        <title>In-depth cultivation of the pig gut microbiome towards novel bacterial diversity and tailored functional studies.</title>
        <authorList>
            <person name="Wylensek D."/>
            <person name="Hitch T.C.A."/>
            <person name="Clavel T."/>
        </authorList>
    </citation>
    <scope>NUCLEOTIDE SEQUENCE [LARGE SCALE GENOMIC DNA]</scope>
    <source>
        <strain evidence="3 4">68-1-5</strain>
    </source>
</reference>
<keyword evidence="1" id="KW-0812">Transmembrane</keyword>
<protein>
    <submittedName>
        <fullName evidence="3">Phosphatase PAP2 family protein</fullName>
    </submittedName>
</protein>
<evidence type="ECO:0000313" key="3">
    <source>
        <dbReference type="EMBL" id="MSR94370.1"/>
    </source>
</evidence>
<accession>A0A6N7V2L2</accession>
<dbReference type="RefSeq" id="WP_154477991.1">
    <property type="nucleotide sequence ID" value="NZ_VULY01000018.1"/>
</dbReference>
<proteinExistence type="predicted"/>
<feature type="transmembrane region" description="Helical" evidence="1">
    <location>
        <begin position="189"/>
        <end position="208"/>
    </location>
</feature>
<keyword evidence="1" id="KW-1133">Transmembrane helix</keyword>
<dbReference type="InterPro" id="IPR036938">
    <property type="entry name" value="PAP2/HPO_sf"/>
</dbReference>
<sequence length="222" mass="25921">MSEPAFWKQLLKKYKHAWVFLYSFIYIPWFFYLEGRTSIRYHVIHSALDDHIPFVEYFIVPYLLWFLLIASVILYFFFTDKDLFYRLTGFLFVGMTLFLIICTIFPNAVNLRPDVFPRDNVFTSVVRHLYQADTSTNVLPSIHVFNSLGVCIATRHSQALRKKPIISFGIYLLSFLIILSTMFLKQHSVIDVVAAIGMACIIYPFVYVTQEKKAVSLSQQPT</sequence>
<dbReference type="SUPFAM" id="SSF48317">
    <property type="entry name" value="Acid phosphatase/Vanadium-dependent haloperoxidase"/>
    <property type="match status" value="1"/>
</dbReference>
<keyword evidence="4" id="KW-1185">Reference proteome</keyword>
<dbReference type="EMBL" id="VULY01000018">
    <property type="protein sequence ID" value="MSR94370.1"/>
    <property type="molecule type" value="Genomic_DNA"/>
</dbReference>
<gene>
    <name evidence="3" type="ORF">FYJ34_08915</name>
</gene>
<feature type="transmembrane region" description="Helical" evidence="1">
    <location>
        <begin position="165"/>
        <end position="183"/>
    </location>
</feature>
<name>A0A6N7V2L2_9FIRM</name>
<evidence type="ECO:0000259" key="2">
    <source>
        <dbReference type="Pfam" id="PF01569"/>
    </source>
</evidence>
<feature type="transmembrane region" description="Helical" evidence="1">
    <location>
        <begin position="16"/>
        <end position="33"/>
    </location>
</feature>
<dbReference type="InterPro" id="IPR000326">
    <property type="entry name" value="PAP2/HPO"/>
</dbReference>
<comment type="caution">
    <text evidence="3">The sequence shown here is derived from an EMBL/GenBank/DDBJ whole genome shotgun (WGS) entry which is preliminary data.</text>
</comment>
<dbReference type="Pfam" id="PF01569">
    <property type="entry name" value="PAP2"/>
    <property type="match status" value="1"/>
</dbReference>
<feature type="transmembrane region" description="Helical" evidence="1">
    <location>
        <begin position="84"/>
        <end position="109"/>
    </location>
</feature>
<organism evidence="3 4">
    <name type="scientific">Suipraeoptans intestinalis</name>
    <dbReference type="NCBI Taxonomy" id="2606628"/>
    <lineage>
        <taxon>Bacteria</taxon>
        <taxon>Bacillati</taxon>
        <taxon>Bacillota</taxon>
        <taxon>Clostridia</taxon>
        <taxon>Lachnospirales</taxon>
        <taxon>Lachnospiraceae</taxon>
        <taxon>Suipraeoptans</taxon>
    </lineage>
</organism>
<evidence type="ECO:0000313" key="4">
    <source>
        <dbReference type="Proteomes" id="UP000434409"/>
    </source>
</evidence>
<dbReference type="AlphaFoldDB" id="A0A6N7V2L2"/>
<feature type="domain" description="Phosphatidic acid phosphatase type 2/haloperoxidase" evidence="2">
    <location>
        <begin position="90"/>
        <end position="212"/>
    </location>
</feature>
<feature type="transmembrane region" description="Helical" evidence="1">
    <location>
        <begin position="54"/>
        <end position="78"/>
    </location>
</feature>
<dbReference type="Proteomes" id="UP000434409">
    <property type="component" value="Unassembled WGS sequence"/>
</dbReference>
<evidence type="ECO:0000256" key="1">
    <source>
        <dbReference type="SAM" id="Phobius"/>
    </source>
</evidence>